<dbReference type="PANTHER" id="PTHR43297:SF2">
    <property type="entry name" value="DIPEPTIDE TRANSPORT ATP-BINDING PROTEIN DPPD"/>
    <property type="match status" value="1"/>
</dbReference>
<dbReference type="NCBIfam" id="TIGR01727">
    <property type="entry name" value="oligo_HPY"/>
    <property type="match status" value="1"/>
</dbReference>
<dbReference type="SMART" id="SM00382">
    <property type="entry name" value="AAA"/>
    <property type="match status" value="1"/>
</dbReference>
<dbReference type="Pfam" id="PF00005">
    <property type="entry name" value="ABC_tran"/>
    <property type="match status" value="1"/>
</dbReference>
<evidence type="ECO:0000256" key="2">
    <source>
        <dbReference type="ARBA" id="ARBA00005417"/>
    </source>
</evidence>
<dbReference type="Proteomes" id="UP000199309">
    <property type="component" value="Unassembled WGS sequence"/>
</dbReference>
<dbReference type="GO" id="GO:0015833">
    <property type="term" value="P:peptide transport"/>
    <property type="evidence" value="ECO:0007669"/>
    <property type="project" value="InterPro"/>
</dbReference>
<name>A0A1G9SY24_9FIRM</name>
<dbReference type="EMBL" id="FNHQ01000006">
    <property type="protein sequence ID" value="SDM40314.1"/>
    <property type="molecule type" value="Genomic_DNA"/>
</dbReference>
<dbReference type="InterPro" id="IPR050388">
    <property type="entry name" value="ABC_Ni/Peptide_Import"/>
</dbReference>
<keyword evidence="4" id="KW-1003">Cell membrane</keyword>
<dbReference type="SUPFAM" id="SSF52540">
    <property type="entry name" value="P-loop containing nucleoside triphosphate hydrolases"/>
    <property type="match status" value="1"/>
</dbReference>
<dbReference type="FunFam" id="3.40.50.300:FF:000016">
    <property type="entry name" value="Oligopeptide ABC transporter ATP-binding component"/>
    <property type="match status" value="1"/>
</dbReference>
<dbReference type="GO" id="GO:0005524">
    <property type="term" value="F:ATP binding"/>
    <property type="evidence" value="ECO:0007669"/>
    <property type="project" value="UniProtKB-KW"/>
</dbReference>
<feature type="domain" description="ABC transporter" evidence="8">
    <location>
        <begin position="6"/>
        <end position="257"/>
    </location>
</feature>
<evidence type="ECO:0000259" key="8">
    <source>
        <dbReference type="PROSITE" id="PS50893"/>
    </source>
</evidence>
<reference evidence="9 10" key="1">
    <citation type="submission" date="2016-10" db="EMBL/GenBank/DDBJ databases">
        <authorList>
            <person name="de Groot N.N."/>
        </authorList>
    </citation>
    <scope>NUCLEOTIDE SEQUENCE [LARGE SCALE GENOMIC DNA]</scope>
    <source>
        <strain evidence="9 10">DSM 16981</strain>
    </source>
</reference>
<evidence type="ECO:0000256" key="5">
    <source>
        <dbReference type="ARBA" id="ARBA00022741"/>
    </source>
</evidence>
<organism evidence="9 10">
    <name type="scientific">Megasphaera paucivorans</name>
    <dbReference type="NCBI Taxonomy" id="349095"/>
    <lineage>
        <taxon>Bacteria</taxon>
        <taxon>Bacillati</taxon>
        <taxon>Bacillota</taxon>
        <taxon>Negativicutes</taxon>
        <taxon>Veillonellales</taxon>
        <taxon>Veillonellaceae</taxon>
        <taxon>Megasphaera</taxon>
    </lineage>
</organism>
<evidence type="ECO:0000313" key="10">
    <source>
        <dbReference type="Proteomes" id="UP000199309"/>
    </source>
</evidence>
<proteinExistence type="inferred from homology"/>
<dbReference type="STRING" id="349095.SAMN05660299_00812"/>
<dbReference type="PANTHER" id="PTHR43297">
    <property type="entry name" value="OLIGOPEPTIDE TRANSPORT ATP-BINDING PROTEIN APPD"/>
    <property type="match status" value="1"/>
</dbReference>
<evidence type="ECO:0000256" key="7">
    <source>
        <dbReference type="ARBA" id="ARBA00023136"/>
    </source>
</evidence>
<keyword evidence="7" id="KW-0472">Membrane</keyword>
<sequence length="363" mass="40060">MSEIILSVKDLTISFQTLDGKVSAVRGVNFDLKKGETLAIVGESGSGKSVSMKAINRVLPQKNTVYDQGEILYQGKNLLELSEREMEKIRGRKIAMIFQDPMTSLNPTMTVGKQIAESILIHEKMPKDKAMMEAIELMRLVGIRNPEESCKNYPHQFSGGMRQRVMIALSLACKPDILIADEPTTALDVTIQSQILDLIDDLKAKLNMSVIFITHDLGVVAHVADRVAVMYAGRIIEIGTAEEIFYNPQHPYTWGLICSMPSLDTKDASLYSIPGAPPNLLHMPKGDAFAPRNAYALAIDFEEEPPFFTVSASHAAATWLLHPDAPKVTPPPEIIRRQHIFNSFMKKDKGGEAYVGSHAASGR</sequence>
<dbReference type="InterPro" id="IPR003439">
    <property type="entry name" value="ABC_transporter-like_ATP-bd"/>
</dbReference>
<gene>
    <name evidence="9" type="ORF">SAMN05660299_00812</name>
</gene>
<dbReference type="AlphaFoldDB" id="A0A1G9SY24"/>
<comment type="similarity">
    <text evidence="2">Belongs to the ABC transporter superfamily.</text>
</comment>
<dbReference type="PROSITE" id="PS50893">
    <property type="entry name" value="ABC_TRANSPORTER_2"/>
    <property type="match status" value="1"/>
</dbReference>
<dbReference type="PROSITE" id="PS00211">
    <property type="entry name" value="ABC_TRANSPORTER_1"/>
    <property type="match status" value="1"/>
</dbReference>
<dbReference type="InterPro" id="IPR027417">
    <property type="entry name" value="P-loop_NTPase"/>
</dbReference>
<dbReference type="OrthoDB" id="9802264at2"/>
<keyword evidence="6 9" id="KW-0067">ATP-binding</keyword>
<dbReference type="CDD" id="cd03257">
    <property type="entry name" value="ABC_NikE_OppD_transporters"/>
    <property type="match status" value="1"/>
</dbReference>
<keyword evidence="10" id="KW-1185">Reference proteome</keyword>
<evidence type="ECO:0000256" key="4">
    <source>
        <dbReference type="ARBA" id="ARBA00022475"/>
    </source>
</evidence>
<evidence type="ECO:0000256" key="1">
    <source>
        <dbReference type="ARBA" id="ARBA00004202"/>
    </source>
</evidence>
<dbReference type="Pfam" id="PF08352">
    <property type="entry name" value="oligo_HPY"/>
    <property type="match status" value="1"/>
</dbReference>
<evidence type="ECO:0000256" key="6">
    <source>
        <dbReference type="ARBA" id="ARBA00022840"/>
    </source>
</evidence>
<keyword evidence="5" id="KW-0547">Nucleotide-binding</keyword>
<dbReference type="GO" id="GO:0005886">
    <property type="term" value="C:plasma membrane"/>
    <property type="evidence" value="ECO:0007669"/>
    <property type="project" value="UniProtKB-SubCell"/>
</dbReference>
<accession>A0A1G9SY24</accession>
<protein>
    <submittedName>
        <fullName evidence="9">Oligopeptide transport system ATP-binding protein</fullName>
    </submittedName>
</protein>
<comment type="subcellular location">
    <subcellularLocation>
        <location evidence="1">Cell membrane</location>
        <topology evidence="1">Peripheral membrane protein</topology>
    </subcellularLocation>
</comment>
<dbReference type="Gene3D" id="3.40.50.300">
    <property type="entry name" value="P-loop containing nucleotide triphosphate hydrolases"/>
    <property type="match status" value="1"/>
</dbReference>
<dbReference type="InterPro" id="IPR017871">
    <property type="entry name" value="ABC_transporter-like_CS"/>
</dbReference>
<dbReference type="InterPro" id="IPR003593">
    <property type="entry name" value="AAA+_ATPase"/>
</dbReference>
<evidence type="ECO:0000256" key="3">
    <source>
        <dbReference type="ARBA" id="ARBA00022448"/>
    </source>
</evidence>
<dbReference type="GO" id="GO:0016887">
    <property type="term" value="F:ATP hydrolysis activity"/>
    <property type="evidence" value="ECO:0007669"/>
    <property type="project" value="InterPro"/>
</dbReference>
<evidence type="ECO:0000313" key="9">
    <source>
        <dbReference type="EMBL" id="SDM40314.1"/>
    </source>
</evidence>
<keyword evidence="3" id="KW-0813">Transport</keyword>
<dbReference type="InterPro" id="IPR013563">
    <property type="entry name" value="Oligopep_ABC_C"/>
</dbReference>